<keyword evidence="3" id="KW-0472">Membrane</keyword>
<keyword evidence="5" id="KW-1185">Reference proteome</keyword>
<protein>
    <recommendedName>
        <fullName evidence="6">Tyrosine-protein kinase ephrin type A/B receptor-like domain-containing protein</fullName>
    </recommendedName>
</protein>
<dbReference type="Gene3D" id="2.130.10.130">
    <property type="entry name" value="Integrin alpha, N-terminal"/>
    <property type="match status" value="3"/>
</dbReference>
<evidence type="ECO:0000313" key="4">
    <source>
        <dbReference type="EMBL" id="KNC48020.1"/>
    </source>
</evidence>
<keyword evidence="3" id="KW-1133">Transmembrane helix</keyword>
<feature type="compositionally biased region" description="Low complexity" evidence="2">
    <location>
        <begin position="1889"/>
        <end position="1943"/>
    </location>
</feature>
<feature type="transmembrane region" description="Helical" evidence="3">
    <location>
        <begin position="1401"/>
        <end position="1430"/>
    </location>
</feature>
<proteinExistence type="predicted"/>
<dbReference type="eggNOG" id="ENOG502S28D">
    <property type="taxonomic scope" value="Eukaryota"/>
</dbReference>
<feature type="transmembrane region" description="Helical" evidence="3">
    <location>
        <begin position="1465"/>
        <end position="1483"/>
    </location>
</feature>
<evidence type="ECO:0000313" key="5">
    <source>
        <dbReference type="Proteomes" id="UP000054408"/>
    </source>
</evidence>
<feature type="transmembrane region" description="Helical" evidence="3">
    <location>
        <begin position="1664"/>
        <end position="1684"/>
    </location>
</feature>
<evidence type="ECO:0008006" key="6">
    <source>
        <dbReference type="Google" id="ProtNLM"/>
    </source>
</evidence>
<dbReference type="PANTHER" id="PTHR11319:SF35">
    <property type="entry name" value="OUTER MEMBRANE PROTEIN PMPC-RELATED"/>
    <property type="match status" value="1"/>
</dbReference>
<feature type="transmembrane region" description="Helical" evidence="3">
    <location>
        <begin position="1557"/>
        <end position="1576"/>
    </location>
</feature>
<dbReference type="GeneID" id="25563806"/>
<keyword evidence="1" id="KW-0732">Signal</keyword>
<dbReference type="SUPFAM" id="SSF69318">
    <property type="entry name" value="Integrin alpha N-terminal domain"/>
    <property type="match status" value="3"/>
</dbReference>
<dbReference type="PANTHER" id="PTHR11319">
    <property type="entry name" value="G PROTEIN-COUPLED RECEPTOR-RELATED"/>
    <property type="match status" value="1"/>
</dbReference>
<dbReference type="OrthoDB" id="5985440at2759"/>
<name>A0A0L0D734_THETB</name>
<evidence type="ECO:0000256" key="1">
    <source>
        <dbReference type="ARBA" id="ARBA00022729"/>
    </source>
</evidence>
<dbReference type="Pfam" id="PF13517">
    <property type="entry name" value="FG-GAP_3"/>
    <property type="match status" value="4"/>
</dbReference>
<feature type="transmembrane region" description="Helical" evidence="3">
    <location>
        <begin position="1528"/>
        <end position="1545"/>
    </location>
</feature>
<dbReference type="InterPro" id="IPR013517">
    <property type="entry name" value="FG-GAP"/>
</dbReference>
<evidence type="ECO:0000256" key="2">
    <source>
        <dbReference type="SAM" id="MobiDB-lite"/>
    </source>
</evidence>
<dbReference type="InterPro" id="IPR011050">
    <property type="entry name" value="Pectin_lyase_fold/virulence"/>
</dbReference>
<dbReference type="InterPro" id="IPR028994">
    <property type="entry name" value="Integrin_alpha_N"/>
</dbReference>
<feature type="region of interest" description="Disordered" evidence="2">
    <location>
        <begin position="1875"/>
        <end position="1962"/>
    </location>
</feature>
<sequence length="1962" mass="205513">MCSQPGAATAADFNNDGLNDILVSCVSDVVIFPASGTPGAVTFTNGGSVYTSTVEYAWHLATADFDGDNFMDVAMTFNRDRVVVLKNRGVLGTPAFDVAMTDNADTNNVGHIRIYDVDGDGLLDIAVPVGYKFGSHTARWWRNTGGGTFDTSEIAIGSISLPWVRDFAMGDLDADGDLDAVVVGKFGVAVTYNLGAGTSWAPWLQFQGDNYPSGNGEGQNFGGAQMVDMDNDGDLDVIAYQITNHGLWMLENIAPNASAPVLASSLVQVIPTLGSPNWSSLLVDFDGDGMLNDIILSNWRGAMVSVIHNIGLNAAGAFSGSITTPIRNTAALLTADFVDVDSDGDSDLLVAGRDDDTIWWLESGRTANAVRTLDFDQDGDVDILVGAAGGEHATLFPNSGAGTFHSSMDVTLSSPPTKFDIDDVDRDGLLDITIIDEFQGIWILRGNDITSQVSPFESIKLADIAKPRLARVGGAAWGDVTGDGNLDLIWWDLDTKTVWLEHNVGQPFADFGTNYTAIGSSSYSNGFSEPWILDYDGDGDNDVVLRHSQGKRMLVWENSDGNGTLWSSQAVVQTLPNEPNFPVVFGDINGDGFALDFAVCYFKKFVEYCYWYEHNPAAAVWIQHPLLPDGTPSTSYGVLLMFNPDGDGSFDHTTRSTFIDFGSQLEPYAAHIADVNADGAADLVVTAGPSVFVYIQTISLGFQFGPQTLDVEPTVCGYNMACIVAAISASSACASSVTVRVPAGRYTGCFSARSGPYILDSMTLVLTASDGPGSVVFDCSADMVGEPTNGGVLFALSADIAATDVTLRGINVVGGSANVDAAANSLISVSGATASLTLESVSFTGVDVSNSIDGSRGAVLTVANGATASLISVSATHITGAIAGGFASITGKASSLAVVNSTFTHVSATTNGGVFFLDTTNGASLTVSNSVFTSNSASGAGGVAAINTVDSALSSPPASFDGCVFAANYARYGGLFAVRGLAFRRAMTATATSFLLSNPAALPLSASPSGAAGASASLALNNAHFAAGNHAEFGGAFFACDARIACGSYLAPGPAPAFTAGAGGILFSCAPGATAGFAPNTVAPWVEGSGAATLAATASSLATVSRYGLPAATAVASLTAAIAPPTTRMVGVALETGAVITRDAHGAVVVEPGSAITFTVTPDTQFSLAGSAPLTRGQSSLSFADIAVYAADASIFDISSLSASAQIVATVSGPSGLSVAFPITVEQCGPDYGLVSLDGNPLACDLCPSGEASTITSLDRCEPVVICPEGSIVIRQECVTCPAGSDRAPLSSPLYNNGTIDGVPPCICLADYYSPDGTIDSECIACPSGAVCAGGLAAPVSSVGHYQLASATLFESCVRPNACPGADTCAPGYTGVGCRKCAPGYYSTPDLECRFCPGVSWVMFSAFWFVLVVVVISWSIFLVCIDAALVSSLPTRSSGRPTLPRSRTSWAMMQSKHSLSHRSRVPFALSATIVFLQVVGIIGTSSQLKWPSSSKQIYQLLNLANFDTSYLAVECVLDDFVVRYTLKTMYPLVMALLFIPLAGLLKTPLACSIRLKAPLSAVLEKTVAVLGPMLYLSLSRASLVLFDCTRTPEGTYTYDEDPSVECFTGEWLTVLPIGIVALIVFTIGIPLYLGLRIYRVRHELSSPHALAIYGTLYDLYRHHYWYFEFSRLFQRLLIVVLALFLSQWPFWQIMGLSAVFGIYLVCQIKIEPYYDPMYNKMDATLSGIVLALLGLGFCFYAEEFPTDGVRYFFEIALWGVLAFALAALLHNLFLELKLKRAAQSKVSPTNLDSADTSASAALLLKHSREAHVWANTESHLLEMYAVDEASKARLATAVATFRHSIMTGAVFVDNSSPQQLSTAGSKASVGLASTELVDSGPLPPRPPADADASSSSSSDSSESPVTSPSAKSFPAFSSSASMSVSAAASPRLNKSAASRGSIASRRRINASEHPRSNASLAR</sequence>
<keyword evidence="3" id="KW-0812">Transmembrane</keyword>
<evidence type="ECO:0000256" key="3">
    <source>
        <dbReference type="SAM" id="Phobius"/>
    </source>
</evidence>
<accession>A0A0L0D734</accession>
<dbReference type="Proteomes" id="UP000054408">
    <property type="component" value="Unassembled WGS sequence"/>
</dbReference>
<gene>
    <name evidence="4" type="ORF">AMSG_04254</name>
</gene>
<dbReference type="EMBL" id="GL349449">
    <property type="protein sequence ID" value="KNC48020.1"/>
    <property type="molecule type" value="Genomic_DNA"/>
</dbReference>
<feature type="transmembrane region" description="Helical" evidence="3">
    <location>
        <begin position="1755"/>
        <end position="1774"/>
    </location>
</feature>
<feature type="transmembrane region" description="Helical" evidence="3">
    <location>
        <begin position="1611"/>
        <end position="1635"/>
    </location>
</feature>
<dbReference type="RefSeq" id="XP_013759035.1">
    <property type="nucleotide sequence ID" value="XM_013903581.1"/>
</dbReference>
<dbReference type="SUPFAM" id="SSF51126">
    <property type="entry name" value="Pectin lyase-like"/>
    <property type="match status" value="1"/>
</dbReference>
<organism evidence="4 5">
    <name type="scientific">Thecamonas trahens ATCC 50062</name>
    <dbReference type="NCBI Taxonomy" id="461836"/>
    <lineage>
        <taxon>Eukaryota</taxon>
        <taxon>Apusozoa</taxon>
        <taxon>Apusomonadida</taxon>
        <taxon>Apusomonadidae</taxon>
        <taxon>Thecamonas</taxon>
    </lineage>
</organism>
<feature type="transmembrane region" description="Helical" evidence="3">
    <location>
        <begin position="1722"/>
        <end position="1743"/>
    </location>
</feature>
<reference evidence="4 5" key="1">
    <citation type="submission" date="2010-05" db="EMBL/GenBank/DDBJ databases">
        <title>The Genome Sequence of Thecamonas trahens ATCC 50062.</title>
        <authorList>
            <consortium name="The Broad Institute Genome Sequencing Platform"/>
            <person name="Russ C."/>
            <person name="Cuomo C."/>
            <person name="Shea T."/>
            <person name="Young S.K."/>
            <person name="Zeng Q."/>
            <person name="Koehrsen M."/>
            <person name="Haas B."/>
            <person name="Borodovsky M."/>
            <person name="Guigo R."/>
            <person name="Alvarado L."/>
            <person name="Berlin A."/>
            <person name="Bochicchio J."/>
            <person name="Borenstein D."/>
            <person name="Chapman S."/>
            <person name="Chen Z."/>
            <person name="Freedman E."/>
            <person name="Gellesch M."/>
            <person name="Goldberg J."/>
            <person name="Griggs A."/>
            <person name="Gujja S."/>
            <person name="Heilman E."/>
            <person name="Heiman D."/>
            <person name="Hepburn T."/>
            <person name="Howarth C."/>
            <person name="Jen D."/>
            <person name="Larson L."/>
            <person name="Mehta T."/>
            <person name="Park D."/>
            <person name="Pearson M."/>
            <person name="Roberts A."/>
            <person name="Saif S."/>
            <person name="Shenoy N."/>
            <person name="Sisk P."/>
            <person name="Stolte C."/>
            <person name="Sykes S."/>
            <person name="Thomson T."/>
            <person name="Walk T."/>
            <person name="White J."/>
            <person name="Yandava C."/>
            <person name="Burger G."/>
            <person name="Gray M.W."/>
            <person name="Holland P.W.H."/>
            <person name="King N."/>
            <person name="Lang F.B.F."/>
            <person name="Roger A.J."/>
            <person name="Ruiz-Trillo I."/>
            <person name="Lander E."/>
            <person name="Nusbaum C."/>
        </authorList>
    </citation>
    <scope>NUCLEOTIDE SEQUENCE [LARGE SCALE GENOMIC DNA]</scope>
    <source>
        <strain evidence="4 5">ATCC 50062</strain>
    </source>
</reference>